<name>A0A941GSR2_9CHRO</name>
<protein>
    <submittedName>
        <fullName evidence="2">Uma2 family endonuclease</fullName>
    </submittedName>
</protein>
<reference evidence="2" key="1">
    <citation type="submission" date="2021-02" db="EMBL/GenBank/DDBJ databases">
        <title>Metagenome analyses of Stigonema ocellatum DSM 106950, Chlorogloea purpurea SAG 13.99 and Gomphosphaeria aponina DSM 107014.</title>
        <authorList>
            <person name="Marter P."/>
            <person name="Huang S."/>
        </authorList>
    </citation>
    <scope>NUCLEOTIDE SEQUENCE</scope>
    <source>
        <strain evidence="2">JP213</strain>
    </source>
</reference>
<dbReference type="PANTHER" id="PTHR34107:SF7">
    <property type="entry name" value="SLR2092 PROTEIN"/>
    <property type="match status" value="1"/>
</dbReference>
<organism evidence="2 3">
    <name type="scientific">Gomphosphaeria aponina SAG 52.96 = DSM 107014</name>
    <dbReference type="NCBI Taxonomy" id="1521640"/>
    <lineage>
        <taxon>Bacteria</taxon>
        <taxon>Bacillati</taxon>
        <taxon>Cyanobacteriota</taxon>
        <taxon>Cyanophyceae</taxon>
        <taxon>Oscillatoriophycideae</taxon>
        <taxon>Chroococcales</taxon>
        <taxon>Gomphosphaeriaceae</taxon>
        <taxon>Gomphosphaeria</taxon>
    </lineage>
</organism>
<keyword evidence="2" id="KW-0378">Hydrolase</keyword>
<proteinExistence type="predicted"/>
<sequence length="183" mass="20299">MPSLTIQDLEQLQAEHPDYRMELVAGEVIVMSPSGLESDEVAAFIIAQLSNWVRSRNLGRVTASSAGFRLPNATGDVRAPDAAFILAARLPRTTENYAQLVPDLIFEVKSKSDSLPKLRQKIQDFLDLGTQVGVLVDPRTRTMEVYRPHSNKIVLQDGDKLTVSELLPGWELAVADVWAPEFE</sequence>
<feature type="domain" description="Putative restriction endonuclease" evidence="1">
    <location>
        <begin position="7"/>
        <end position="175"/>
    </location>
</feature>
<dbReference type="AlphaFoldDB" id="A0A941GSR2"/>
<dbReference type="CDD" id="cd06260">
    <property type="entry name" value="DUF820-like"/>
    <property type="match status" value="1"/>
</dbReference>
<dbReference type="GO" id="GO:0004519">
    <property type="term" value="F:endonuclease activity"/>
    <property type="evidence" value="ECO:0007669"/>
    <property type="project" value="UniProtKB-KW"/>
</dbReference>
<dbReference type="Gene3D" id="3.90.1570.10">
    <property type="entry name" value="tt1808, chain A"/>
    <property type="match status" value="1"/>
</dbReference>
<dbReference type="SUPFAM" id="SSF52980">
    <property type="entry name" value="Restriction endonuclease-like"/>
    <property type="match status" value="1"/>
</dbReference>
<dbReference type="InterPro" id="IPR011335">
    <property type="entry name" value="Restrct_endonuc-II-like"/>
</dbReference>
<dbReference type="InterPro" id="IPR012296">
    <property type="entry name" value="Nuclease_put_TT1808"/>
</dbReference>
<evidence type="ECO:0000313" key="2">
    <source>
        <dbReference type="EMBL" id="MBR8829132.1"/>
    </source>
</evidence>
<evidence type="ECO:0000259" key="1">
    <source>
        <dbReference type="Pfam" id="PF05685"/>
    </source>
</evidence>
<keyword evidence="2" id="KW-0540">Nuclease</keyword>
<evidence type="ECO:0000313" key="3">
    <source>
        <dbReference type="Proteomes" id="UP000767446"/>
    </source>
</evidence>
<keyword evidence="2" id="KW-0255">Endonuclease</keyword>
<gene>
    <name evidence="2" type="ORF">DSM107014_14750</name>
</gene>
<dbReference type="Proteomes" id="UP000767446">
    <property type="component" value="Unassembled WGS sequence"/>
</dbReference>
<dbReference type="EMBL" id="JADQBC010000110">
    <property type="protein sequence ID" value="MBR8829132.1"/>
    <property type="molecule type" value="Genomic_DNA"/>
</dbReference>
<comment type="caution">
    <text evidence="2">The sequence shown here is derived from an EMBL/GenBank/DDBJ whole genome shotgun (WGS) entry which is preliminary data.</text>
</comment>
<dbReference type="PANTHER" id="PTHR34107">
    <property type="entry name" value="SLL0198 PROTEIN-RELATED"/>
    <property type="match status" value="1"/>
</dbReference>
<dbReference type="InterPro" id="IPR008538">
    <property type="entry name" value="Uma2"/>
</dbReference>
<dbReference type="Pfam" id="PF05685">
    <property type="entry name" value="Uma2"/>
    <property type="match status" value="1"/>
</dbReference>
<accession>A0A941GSR2</accession>